<organism evidence="2 3">
    <name type="scientific">Puniceibacterium antarcticum</name>
    <dbReference type="NCBI Taxonomy" id="1206336"/>
    <lineage>
        <taxon>Bacteria</taxon>
        <taxon>Pseudomonadati</taxon>
        <taxon>Pseudomonadota</taxon>
        <taxon>Alphaproteobacteria</taxon>
        <taxon>Rhodobacterales</taxon>
        <taxon>Paracoccaceae</taxon>
        <taxon>Puniceibacterium</taxon>
    </lineage>
</organism>
<comment type="caution">
    <text evidence="2">The sequence shown here is derived from an EMBL/GenBank/DDBJ whole genome shotgun (WGS) entry which is preliminary data.</text>
</comment>
<protein>
    <recommendedName>
        <fullName evidence="1">Metallo-beta-lactamase domain-containing protein</fullName>
    </recommendedName>
</protein>
<dbReference type="SMART" id="SM00849">
    <property type="entry name" value="Lactamase_B"/>
    <property type="match status" value="1"/>
</dbReference>
<dbReference type="Pfam" id="PF19583">
    <property type="entry name" value="ODP"/>
    <property type="match status" value="1"/>
</dbReference>
<dbReference type="RefSeq" id="WP_099909523.1">
    <property type="nucleotide sequence ID" value="NZ_AWWI01000026.1"/>
</dbReference>
<dbReference type="InterPro" id="IPR036866">
    <property type="entry name" value="RibonucZ/Hydroxyglut_hydro"/>
</dbReference>
<dbReference type="PANTHER" id="PTHR43717:SF1">
    <property type="entry name" value="ANAEROBIC NITRIC OXIDE REDUCTASE FLAVORUBREDOXIN"/>
    <property type="match status" value="1"/>
</dbReference>
<reference evidence="2 3" key="1">
    <citation type="submission" date="2013-09" db="EMBL/GenBank/DDBJ databases">
        <title>Genome sequencing of Phaeobacter antarcticus sp. nov. SM1211.</title>
        <authorList>
            <person name="Zhang X.-Y."/>
            <person name="Liu C."/>
            <person name="Chen X.-L."/>
            <person name="Xie B.-B."/>
            <person name="Qin Q.-L."/>
            <person name="Rong J.-C."/>
            <person name="Zhang Y.-Z."/>
        </authorList>
    </citation>
    <scope>NUCLEOTIDE SEQUENCE [LARGE SCALE GENOMIC DNA]</scope>
    <source>
        <strain evidence="2 3">SM1211</strain>
    </source>
</reference>
<dbReference type="EMBL" id="AWWI01000026">
    <property type="protein sequence ID" value="PIL21737.1"/>
    <property type="molecule type" value="Genomic_DNA"/>
</dbReference>
<feature type="domain" description="Metallo-beta-lactamase" evidence="1">
    <location>
        <begin position="27"/>
        <end position="221"/>
    </location>
</feature>
<dbReference type="Proteomes" id="UP000231259">
    <property type="component" value="Unassembled WGS sequence"/>
</dbReference>
<evidence type="ECO:0000259" key="1">
    <source>
        <dbReference type="SMART" id="SM00849"/>
    </source>
</evidence>
<evidence type="ECO:0000313" key="2">
    <source>
        <dbReference type="EMBL" id="PIL21737.1"/>
    </source>
</evidence>
<gene>
    <name evidence="2" type="ORF">P775_02875</name>
</gene>
<evidence type="ECO:0000313" key="3">
    <source>
        <dbReference type="Proteomes" id="UP000231259"/>
    </source>
</evidence>
<dbReference type="OrthoDB" id="9812260at2"/>
<keyword evidence="3" id="KW-1185">Reference proteome</keyword>
<proteinExistence type="predicted"/>
<dbReference type="PANTHER" id="PTHR43717">
    <property type="entry name" value="ANAEROBIC NITRIC OXIDE REDUCTASE FLAVORUBREDOXIN"/>
    <property type="match status" value="1"/>
</dbReference>
<accession>A0A2G8RJM2</accession>
<dbReference type="AlphaFoldDB" id="A0A2G8RJM2"/>
<dbReference type="InterPro" id="IPR045761">
    <property type="entry name" value="ODP_dom"/>
</dbReference>
<dbReference type="Gene3D" id="3.60.15.10">
    <property type="entry name" value="Ribonuclease Z/Hydroxyacylglutathione hydrolase-like"/>
    <property type="match status" value="1"/>
</dbReference>
<dbReference type="InterPro" id="IPR001279">
    <property type="entry name" value="Metallo-B-lactamas"/>
</dbReference>
<sequence length="263" mass="29554">MTRAFSVAPETFVIPESVPVPGVGRMAVNAMVIRGEQPMLLDTLATVHRESYLDEVFKIVEPEDVRWLFLSHEDRDHSGSIAQVLEMCPNAKLITNFLGLGKLSEEFSVPPDRVHLMNDGDRLDIGDRVVTALRPPLFDSSATAGLWDPLTEVYFAADCFGTVNAQTHQYTDELSESDYEEGFYWMNRVNHIWFEHIREEAIGAAADRIKALDSKIIVSGHGPVERKNTARMCERIKRIAGMTPIHLPNQVEFEAMLRADTAV</sequence>
<dbReference type="SUPFAM" id="SSF56281">
    <property type="entry name" value="Metallo-hydrolase/oxidoreductase"/>
    <property type="match status" value="1"/>
</dbReference>
<name>A0A2G8RJM2_9RHOB</name>